<proteinExistence type="predicted"/>
<protein>
    <submittedName>
        <fullName evidence="2">Uncharacterized protein</fullName>
    </submittedName>
</protein>
<accession>A0ABQ6K623</accession>
<evidence type="ECO:0000313" key="3">
    <source>
        <dbReference type="Proteomes" id="UP001157034"/>
    </source>
</evidence>
<evidence type="ECO:0000256" key="1">
    <source>
        <dbReference type="SAM" id="Phobius"/>
    </source>
</evidence>
<feature type="transmembrane region" description="Helical" evidence="1">
    <location>
        <begin position="15"/>
        <end position="32"/>
    </location>
</feature>
<keyword evidence="1" id="KW-0812">Transmembrane</keyword>
<evidence type="ECO:0000313" key="2">
    <source>
        <dbReference type="EMBL" id="GMA94236.1"/>
    </source>
</evidence>
<dbReference type="Proteomes" id="UP001157034">
    <property type="component" value="Unassembled WGS sequence"/>
</dbReference>
<keyword evidence="3" id="KW-1185">Reference proteome</keyword>
<keyword evidence="1" id="KW-1133">Transmembrane helix</keyword>
<sequence length="49" mass="5352">MLVLLLVHSIAESRMLIEIGFALLVICSVLTARHESARTAPRDPVPVGR</sequence>
<gene>
    <name evidence="2" type="ORF">GCM10025881_10600</name>
</gene>
<comment type="caution">
    <text evidence="2">The sequence shown here is derived from an EMBL/GenBank/DDBJ whole genome shotgun (WGS) entry which is preliminary data.</text>
</comment>
<organism evidence="2 3">
    <name type="scientific">Pseudolysinimonas kribbensis</name>
    <dbReference type="NCBI Taxonomy" id="433641"/>
    <lineage>
        <taxon>Bacteria</taxon>
        <taxon>Bacillati</taxon>
        <taxon>Actinomycetota</taxon>
        <taxon>Actinomycetes</taxon>
        <taxon>Micrococcales</taxon>
        <taxon>Microbacteriaceae</taxon>
        <taxon>Pseudolysinimonas</taxon>
    </lineage>
</organism>
<reference evidence="3" key="1">
    <citation type="journal article" date="2019" name="Int. J. Syst. Evol. Microbiol.">
        <title>The Global Catalogue of Microorganisms (GCM) 10K type strain sequencing project: providing services to taxonomists for standard genome sequencing and annotation.</title>
        <authorList>
            <consortium name="The Broad Institute Genomics Platform"/>
            <consortium name="The Broad Institute Genome Sequencing Center for Infectious Disease"/>
            <person name="Wu L."/>
            <person name="Ma J."/>
        </authorList>
    </citation>
    <scope>NUCLEOTIDE SEQUENCE [LARGE SCALE GENOMIC DNA]</scope>
    <source>
        <strain evidence="3">NBRC 108894</strain>
    </source>
</reference>
<dbReference type="EMBL" id="BSVB01000001">
    <property type="protein sequence ID" value="GMA94236.1"/>
    <property type="molecule type" value="Genomic_DNA"/>
</dbReference>
<name>A0ABQ6K623_9MICO</name>
<keyword evidence="1" id="KW-0472">Membrane</keyword>